<dbReference type="RefSeq" id="WP_305991482.1">
    <property type="nucleotide sequence ID" value="NZ_JAVAMP010000002.1"/>
</dbReference>
<dbReference type="Pfam" id="PF13460">
    <property type="entry name" value="NAD_binding_10"/>
    <property type="match status" value="1"/>
</dbReference>
<feature type="domain" description="NAD(P)-binding" evidence="1">
    <location>
        <begin position="8"/>
        <end position="189"/>
    </location>
</feature>
<evidence type="ECO:0000259" key="1">
    <source>
        <dbReference type="Pfam" id="PF13460"/>
    </source>
</evidence>
<protein>
    <submittedName>
        <fullName evidence="2">SDR family oxidoreductase</fullName>
    </submittedName>
</protein>
<accession>A0ABT9IXV9</accession>
<evidence type="ECO:0000313" key="2">
    <source>
        <dbReference type="EMBL" id="MDP5274195.1"/>
    </source>
</evidence>
<dbReference type="PANTHER" id="PTHR15020">
    <property type="entry name" value="FLAVIN REDUCTASE-RELATED"/>
    <property type="match status" value="1"/>
</dbReference>
<dbReference type="Proteomes" id="UP001231941">
    <property type="component" value="Unassembled WGS sequence"/>
</dbReference>
<organism evidence="2 3">
    <name type="scientific">Chengkuizengella axinellae</name>
    <dbReference type="NCBI Taxonomy" id="3064388"/>
    <lineage>
        <taxon>Bacteria</taxon>
        <taxon>Bacillati</taxon>
        <taxon>Bacillota</taxon>
        <taxon>Bacilli</taxon>
        <taxon>Bacillales</taxon>
        <taxon>Paenibacillaceae</taxon>
        <taxon>Chengkuizengella</taxon>
    </lineage>
</organism>
<reference evidence="2 3" key="1">
    <citation type="submission" date="2023-08" db="EMBL/GenBank/DDBJ databases">
        <authorList>
            <person name="Park J.-S."/>
        </authorList>
    </citation>
    <scope>NUCLEOTIDE SEQUENCE [LARGE SCALE GENOMIC DNA]</scope>
    <source>
        <strain evidence="2 3">2205SS18-9</strain>
    </source>
</reference>
<sequence>MKKVLVIGANGQVGKHIVQHLIESKYAAVAMVRNEKQLSDFESLGAQAVIGDLEKDFSHAYSGCDAIIFAAGSGAHTGYDQTILIDQEGAIKAGEIAEKLGVKRFVMLSSLGTENPEKGPESLKPYLYAKKRADEVLKQKDLIYTIVRPGRLSNEDGNGLVRIEKRLSDVSGSISRQDVAKTLVECVENENTYYKIFEMLSGDQTITDALNAL</sequence>
<name>A0ABT9IXV9_9BACL</name>
<gene>
    <name evidence="2" type="ORF">Q5Y73_08755</name>
</gene>
<dbReference type="InterPro" id="IPR016040">
    <property type="entry name" value="NAD(P)-bd_dom"/>
</dbReference>
<proteinExistence type="predicted"/>
<dbReference type="CDD" id="cd05243">
    <property type="entry name" value="SDR_a5"/>
    <property type="match status" value="1"/>
</dbReference>
<keyword evidence="3" id="KW-1185">Reference proteome</keyword>
<dbReference type="EMBL" id="JAVAMP010000002">
    <property type="protein sequence ID" value="MDP5274195.1"/>
    <property type="molecule type" value="Genomic_DNA"/>
</dbReference>
<evidence type="ECO:0000313" key="3">
    <source>
        <dbReference type="Proteomes" id="UP001231941"/>
    </source>
</evidence>
<comment type="caution">
    <text evidence="2">The sequence shown here is derived from an EMBL/GenBank/DDBJ whole genome shotgun (WGS) entry which is preliminary data.</text>
</comment>
<dbReference type="InterPro" id="IPR036291">
    <property type="entry name" value="NAD(P)-bd_dom_sf"/>
</dbReference>
<dbReference type="SUPFAM" id="SSF51735">
    <property type="entry name" value="NAD(P)-binding Rossmann-fold domains"/>
    <property type="match status" value="1"/>
</dbReference>
<dbReference type="PANTHER" id="PTHR15020:SF50">
    <property type="entry name" value="UPF0659 PROTEIN YMR090W"/>
    <property type="match status" value="1"/>
</dbReference>
<dbReference type="Gene3D" id="3.40.50.720">
    <property type="entry name" value="NAD(P)-binding Rossmann-like Domain"/>
    <property type="match status" value="1"/>
</dbReference>